<reference evidence="5 6" key="1">
    <citation type="submission" date="2018-09" db="EMBL/GenBank/DDBJ databases">
        <title>Metagenome Assembled Genomes from an Advanced Water Purification Facility.</title>
        <authorList>
            <person name="Stamps B.W."/>
            <person name="Spear J.R."/>
        </authorList>
    </citation>
    <scope>NUCLEOTIDE SEQUENCE [LARGE SCALE GENOMIC DNA]</scope>
    <source>
        <strain evidence="5">Bin_29_2</strain>
    </source>
</reference>
<dbReference type="Gene3D" id="1.10.10.60">
    <property type="entry name" value="Homeodomain-like"/>
    <property type="match status" value="1"/>
</dbReference>
<dbReference type="PRINTS" id="PR00455">
    <property type="entry name" value="HTHTETR"/>
</dbReference>
<gene>
    <name evidence="5" type="ORF">E6Q54_20325</name>
</gene>
<evidence type="ECO:0000256" key="1">
    <source>
        <dbReference type="ARBA" id="ARBA00023125"/>
    </source>
</evidence>
<dbReference type="EMBL" id="SSGD01000147">
    <property type="protein sequence ID" value="TXI51501.1"/>
    <property type="molecule type" value="Genomic_DNA"/>
</dbReference>
<evidence type="ECO:0000256" key="2">
    <source>
        <dbReference type="PROSITE-ProRule" id="PRU00335"/>
    </source>
</evidence>
<dbReference type="Pfam" id="PF17920">
    <property type="entry name" value="TetR_C_16"/>
    <property type="match status" value="1"/>
</dbReference>
<feature type="domain" description="HTH tetR-type" evidence="4">
    <location>
        <begin position="55"/>
        <end position="115"/>
    </location>
</feature>
<accession>A0A5C7XQ25</accession>
<feature type="DNA-binding region" description="H-T-H motif" evidence="2">
    <location>
        <begin position="78"/>
        <end position="97"/>
    </location>
</feature>
<dbReference type="SUPFAM" id="SSF48498">
    <property type="entry name" value="Tetracyclin repressor-like, C-terminal domain"/>
    <property type="match status" value="1"/>
</dbReference>
<evidence type="ECO:0000256" key="3">
    <source>
        <dbReference type="SAM" id="MobiDB-lite"/>
    </source>
</evidence>
<dbReference type="PANTHER" id="PTHR30055">
    <property type="entry name" value="HTH-TYPE TRANSCRIPTIONAL REGULATOR RUTR"/>
    <property type="match status" value="1"/>
</dbReference>
<dbReference type="InterPro" id="IPR001647">
    <property type="entry name" value="HTH_TetR"/>
</dbReference>
<dbReference type="PROSITE" id="PS50977">
    <property type="entry name" value="HTH_TETR_2"/>
    <property type="match status" value="1"/>
</dbReference>
<evidence type="ECO:0000313" key="6">
    <source>
        <dbReference type="Proteomes" id="UP000321797"/>
    </source>
</evidence>
<dbReference type="InterPro" id="IPR041678">
    <property type="entry name" value="TetR_C_16"/>
</dbReference>
<feature type="region of interest" description="Disordered" evidence="3">
    <location>
        <begin position="241"/>
        <end position="260"/>
    </location>
</feature>
<dbReference type="PANTHER" id="PTHR30055:SF235">
    <property type="entry name" value="TRANSCRIPTIONAL REGULATORY PROTEIN"/>
    <property type="match status" value="1"/>
</dbReference>
<evidence type="ECO:0000313" key="5">
    <source>
        <dbReference type="EMBL" id="TXI51501.1"/>
    </source>
</evidence>
<dbReference type="GO" id="GO:0003700">
    <property type="term" value="F:DNA-binding transcription factor activity"/>
    <property type="evidence" value="ECO:0007669"/>
    <property type="project" value="TreeGrafter"/>
</dbReference>
<dbReference type="SUPFAM" id="SSF46689">
    <property type="entry name" value="Homeodomain-like"/>
    <property type="match status" value="1"/>
</dbReference>
<feature type="compositionally biased region" description="Basic and acidic residues" evidence="3">
    <location>
        <begin position="251"/>
        <end position="260"/>
    </location>
</feature>
<dbReference type="AlphaFoldDB" id="A0A5C7XQ25"/>
<protein>
    <submittedName>
        <fullName evidence="5">TetR/AcrR family transcriptional regulator</fullName>
    </submittedName>
</protein>
<dbReference type="Pfam" id="PF00440">
    <property type="entry name" value="TetR_N"/>
    <property type="match status" value="1"/>
</dbReference>
<dbReference type="InterPro" id="IPR050109">
    <property type="entry name" value="HTH-type_TetR-like_transc_reg"/>
</dbReference>
<dbReference type="InterPro" id="IPR036271">
    <property type="entry name" value="Tet_transcr_reg_TetR-rel_C_sf"/>
</dbReference>
<dbReference type="Gene3D" id="1.10.357.10">
    <property type="entry name" value="Tetracycline Repressor, domain 2"/>
    <property type="match status" value="1"/>
</dbReference>
<sequence>MPTAYPGKQRACCTRSKSAVLVVKTGLHDCGGVGSKQAVSGEECRRPRGRPRGSSGARARILDSARELFSHSGVEKTSIRAVARRAGVDPAAVHYHFGNKLLLFGAVAQVSVEREPLVESLRVTPVGELGITLTSLVLRLWDFDLRTVFLATLRSQATAANFDTAWSQLREALIGEVARRVDQPPGTGLVRAELAAAQLLGAVMARHVLELESVASASAEWVVQAVAPSVQHYLTGALPDADDTSDGGGVETREKVTRCV</sequence>
<proteinExistence type="predicted"/>
<dbReference type="Proteomes" id="UP000321797">
    <property type="component" value="Unassembled WGS sequence"/>
</dbReference>
<dbReference type="GO" id="GO:0000976">
    <property type="term" value="F:transcription cis-regulatory region binding"/>
    <property type="evidence" value="ECO:0007669"/>
    <property type="project" value="TreeGrafter"/>
</dbReference>
<name>A0A5C7XQ25_9MYCO</name>
<dbReference type="InterPro" id="IPR009057">
    <property type="entry name" value="Homeodomain-like_sf"/>
</dbReference>
<keyword evidence="1 2" id="KW-0238">DNA-binding</keyword>
<organism evidence="5 6">
    <name type="scientific">Mycolicibacter arupensis</name>
    <dbReference type="NCBI Taxonomy" id="342002"/>
    <lineage>
        <taxon>Bacteria</taxon>
        <taxon>Bacillati</taxon>
        <taxon>Actinomycetota</taxon>
        <taxon>Actinomycetes</taxon>
        <taxon>Mycobacteriales</taxon>
        <taxon>Mycobacteriaceae</taxon>
        <taxon>Mycolicibacter</taxon>
    </lineage>
</organism>
<comment type="caution">
    <text evidence="5">The sequence shown here is derived from an EMBL/GenBank/DDBJ whole genome shotgun (WGS) entry which is preliminary data.</text>
</comment>
<evidence type="ECO:0000259" key="4">
    <source>
        <dbReference type="PROSITE" id="PS50977"/>
    </source>
</evidence>